<dbReference type="SMART" id="SM00490">
    <property type="entry name" value="HELICc"/>
    <property type="match status" value="1"/>
</dbReference>
<comment type="similarity">
    <text evidence="5">Belongs to the DEAD box helicase family.</text>
</comment>
<dbReference type="GO" id="GO:0016787">
    <property type="term" value="F:hydrolase activity"/>
    <property type="evidence" value="ECO:0007669"/>
    <property type="project" value="UniProtKB-KW"/>
</dbReference>
<evidence type="ECO:0000256" key="2">
    <source>
        <dbReference type="ARBA" id="ARBA00022801"/>
    </source>
</evidence>
<dbReference type="Proteomes" id="UP001057455">
    <property type="component" value="Unassembled WGS sequence"/>
</dbReference>
<dbReference type="PROSITE" id="PS51192">
    <property type="entry name" value="HELICASE_ATP_BIND_1"/>
    <property type="match status" value="1"/>
</dbReference>
<dbReference type="PROSITE" id="PS51194">
    <property type="entry name" value="HELICASE_CTER"/>
    <property type="match status" value="1"/>
</dbReference>
<comment type="function">
    <text evidence="5">RNA helicase.</text>
</comment>
<dbReference type="EMBL" id="BLIY01000008">
    <property type="protein sequence ID" value="GFE53970.1"/>
    <property type="molecule type" value="Genomic_DNA"/>
</dbReference>
<organism evidence="8 9">
    <name type="scientific">Babesia ovis</name>
    <dbReference type="NCBI Taxonomy" id="5869"/>
    <lineage>
        <taxon>Eukaryota</taxon>
        <taxon>Sar</taxon>
        <taxon>Alveolata</taxon>
        <taxon>Apicomplexa</taxon>
        <taxon>Aconoidasida</taxon>
        <taxon>Piroplasmida</taxon>
        <taxon>Babesiidae</taxon>
        <taxon>Babesia</taxon>
    </lineage>
</organism>
<dbReference type="InterPro" id="IPR001650">
    <property type="entry name" value="Helicase_C-like"/>
</dbReference>
<dbReference type="InterPro" id="IPR014001">
    <property type="entry name" value="Helicase_ATP-bd"/>
</dbReference>
<proteinExistence type="inferred from homology"/>
<dbReference type="InterPro" id="IPR011545">
    <property type="entry name" value="DEAD/DEAH_box_helicase_dom"/>
</dbReference>
<keyword evidence="2 5" id="KW-0378">Hydrolase</keyword>
<evidence type="ECO:0000313" key="8">
    <source>
        <dbReference type="EMBL" id="GFE53970.1"/>
    </source>
</evidence>
<feature type="domain" description="Helicase C-terminal" evidence="7">
    <location>
        <begin position="346"/>
        <end position="502"/>
    </location>
</feature>
<evidence type="ECO:0000256" key="5">
    <source>
        <dbReference type="RuleBase" id="RU365068"/>
    </source>
</evidence>
<dbReference type="PANTHER" id="PTHR24031">
    <property type="entry name" value="RNA HELICASE"/>
    <property type="match status" value="1"/>
</dbReference>
<dbReference type="InterPro" id="IPR027417">
    <property type="entry name" value="P-loop_NTPase"/>
</dbReference>
<dbReference type="OrthoDB" id="360481at2759"/>
<dbReference type="GO" id="GO:0003724">
    <property type="term" value="F:RNA helicase activity"/>
    <property type="evidence" value="ECO:0007669"/>
    <property type="project" value="UniProtKB-EC"/>
</dbReference>
<feature type="domain" description="Helicase ATP-binding" evidence="6">
    <location>
        <begin position="88"/>
        <end position="241"/>
    </location>
</feature>
<dbReference type="GO" id="GO:0003723">
    <property type="term" value="F:RNA binding"/>
    <property type="evidence" value="ECO:0007669"/>
    <property type="project" value="UniProtKB-UniRule"/>
</dbReference>
<dbReference type="Pfam" id="PF00270">
    <property type="entry name" value="DEAD"/>
    <property type="match status" value="1"/>
</dbReference>
<comment type="catalytic activity">
    <reaction evidence="5">
        <text>ATP + H2O = ADP + phosphate + H(+)</text>
        <dbReference type="Rhea" id="RHEA:13065"/>
        <dbReference type="ChEBI" id="CHEBI:15377"/>
        <dbReference type="ChEBI" id="CHEBI:15378"/>
        <dbReference type="ChEBI" id="CHEBI:30616"/>
        <dbReference type="ChEBI" id="CHEBI:43474"/>
        <dbReference type="ChEBI" id="CHEBI:456216"/>
        <dbReference type="EC" id="3.6.4.13"/>
    </reaction>
</comment>
<keyword evidence="5 8" id="KW-0347">Helicase</keyword>
<evidence type="ECO:0000256" key="3">
    <source>
        <dbReference type="ARBA" id="ARBA00022840"/>
    </source>
</evidence>
<protein>
    <recommendedName>
        <fullName evidence="5">ATP-dependent RNA helicase</fullName>
        <ecNumber evidence="5">3.6.4.13</ecNumber>
    </recommendedName>
</protein>
<dbReference type="EC" id="3.6.4.13" evidence="5"/>
<dbReference type="Pfam" id="PF00271">
    <property type="entry name" value="Helicase_C"/>
    <property type="match status" value="1"/>
</dbReference>
<comment type="domain">
    <text evidence="5">The Q motif is unique to and characteristic of the DEAD box family of RNA helicases and controls ATP binding and hydrolysis.</text>
</comment>
<dbReference type="Gene3D" id="3.40.50.300">
    <property type="entry name" value="P-loop containing nucleotide triphosphate hydrolases"/>
    <property type="match status" value="2"/>
</dbReference>
<gene>
    <name evidence="8" type="ORF">BaOVIS_013740</name>
</gene>
<accession>A0A9W5WUG8</accession>
<comment type="caution">
    <text evidence="8">The sequence shown here is derived from an EMBL/GenBank/DDBJ whole genome shotgun (WGS) entry which is preliminary data.</text>
</comment>
<dbReference type="GO" id="GO:0005524">
    <property type="term" value="F:ATP binding"/>
    <property type="evidence" value="ECO:0007669"/>
    <property type="project" value="UniProtKB-UniRule"/>
</dbReference>
<dbReference type="SMART" id="SM00487">
    <property type="entry name" value="DEXDc"/>
    <property type="match status" value="1"/>
</dbReference>
<keyword evidence="9" id="KW-1185">Reference proteome</keyword>
<dbReference type="AlphaFoldDB" id="A0A9W5WUG8"/>
<name>A0A9W5WUG8_BABOV</name>
<keyword evidence="4 5" id="KW-0694">RNA-binding</keyword>
<sequence>MVRAFMPKSLLTGRKPTPNHTCYPLTRAIPPFPTDVRVWGSSLIELKPHLMPVILKRSTLAFNRRFKRVRLIVNGRKVSPNGIQLATLRPQLAGGDLLIASPQHSGKTLLYLLPEAIRQTYAKEKGCYVDEYKILVLVPTLDLVLLGSRSAVGILRERSNVLPLYYKDVVNGQYKNLIPLADTIYTTPQCALKALLKAPNLFKDVRILILDEVHRLLKAQSASVVLRLKSLLLPDIQTIALAPRNDHMLREIVSRALRVDMKIISFCPEYDIQQPVTRHIWGPQRSSKFSMIADVDINETLQVEHTNTLEQKVHQNRLRIIEHSRTKDVFVDRAHQCEYLLYEPSKLCRMIYWVLNQGTKTVLFFPTVRMTQFCYVYFKHYLQFTRPLYTLHGGLSPEKRRYTIDLFSTIKEGVLFCTDLASLGLNLGNIDLVVHVCAPESIDILSDRVNTAHGDSSDIKNILLLHDLDAHVLYEASEHNCDIKPIGDNSYKEIHFEVQSLWVENSCYLASCELMYRSLIGYYCNQAFRLKFQRWQVPSLVNDMVSSFGFKDTFSVTRQFASRLQLWDAPGLVIERKAPMKTELQAAAAGYPGFRSRLLQTNTENVDYHMKRNPKLE</sequence>
<evidence type="ECO:0000259" key="7">
    <source>
        <dbReference type="PROSITE" id="PS51194"/>
    </source>
</evidence>
<evidence type="ECO:0000256" key="1">
    <source>
        <dbReference type="ARBA" id="ARBA00022741"/>
    </source>
</evidence>
<evidence type="ECO:0000259" key="6">
    <source>
        <dbReference type="PROSITE" id="PS51192"/>
    </source>
</evidence>
<keyword evidence="1 5" id="KW-0547">Nucleotide-binding</keyword>
<evidence type="ECO:0000313" key="9">
    <source>
        <dbReference type="Proteomes" id="UP001057455"/>
    </source>
</evidence>
<reference evidence="8" key="1">
    <citation type="submission" date="2019-12" db="EMBL/GenBank/DDBJ databases">
        <title>Genome sequence of Babesia ovis.</title>
        <authorList>
            <person name="Yamagishi J."/>
            <person name="Sevinc F."/>
            <person name="Xuan X."/>
        </authorList>
    </citation>
    <scope>NUCLEOTIDE SEQUENCE</scope>
    <source>
        <strain evidence="8">Selcuk</strain>
    </source>
</reference>
<keyword evidence="3 5" id="KW-0067">ATP-binding</keyword>
<evidence type="ECO:0000256" key="4">
    <source>
        <dbReference type="ARBA" id="ARBA00022884"/>
    </source>
</evidence>
<dbReference type="SUPFAM" id="SSF52540">
    <property type="entry name" value="P-loop containing nucleoside triphosphate hydrolases"/>
    <property type="match status" value="1"/>
</dbReference>